<feature type="region of interest" description="Disordered" evidence="1">
    <location>
        <begin position="53"/>
        <end position="84"/>
    </location>
</feature>
<dbReference type="AlphaFoldDB" id="A0A2S4V2U9"/>
<evidence type="ECO:0000313" key="3">
    <source>
        <dbReference type="EMBL" id="POW03844.1"/>
    </source>
</evidence>
<dbReference type="OrthoDB" id="2501222at2759"/>
<dbReference type="VEuPathDB" id="FungiDB:PSTT_09549"/>
<gene>
    <name evidence="3" type="ORF">PSHT_11484</name>
</gene>
<sequence>MSSAGPSYLGFIENQIDEFRPMNTPGPLSIALFFIGFIIINYTIRRLFPTISEGPHSSNLSAQELKVGEDEGKMEEEEDDETGSKDLMRMMLLNRQYLANQSPRINHDNRPPFDSIASSLLAAPLSNPNIHRLHPSDSLSRDAQHLLETSDSCSSSPTSA</sequence>
<feature type="compositionally biased region" description="Acidic residues" evidence="1">
    <location>
        <begin position="72"/>
        <end position="81"/>
    </location>
</feature>
<organism evidence="3 4">
    <name type="scientific">Puccinia striiformis</name>
    <dbReference type="NCBI Taxonomy" id="27350"/>
    <lineage>
        <taxon>Eukaryota</taxon>
        <taxon>Fungi</taxon>
        <taxon>Dikarya</taxon>
        <taxon>Basidiomycota</taxon>
        <taxon>Pucciniomycotina</taxon>
        <taxon>Pucciniomycetes</taxon>
        <taxon>Pucciniales</taxon>
        <taxon>Pucciniaceae</taxon>
        <taxon>Puccinia</taxon>
    </lineage>
</organism>
<accession>A0A2S4V2U9</accession>
<dbReference type="EMBL" id="PKSM01000192">
    <property type="protein sequence ID" value="POW03844.1"/>
    <property type="molecule type" value="Genomic_DNA"/>
</dbReference>
<keyword evidence="2" id="KW-0812">Transmembrane</keyword>
<evidence type="ECO:0000256" key="1">
    <source>
        <dbReference type="SAM" id="MobiDB-lite"/>
    </source>
</evidence>
<keyword evidence="2" id="KW-0472">Membrane</keyword>
<reference evidence="4" key="3">
    <citation type="journal article" date="2018" name="Mol. Plant Microbe Interact.">
        <title>Genome sequence resources for the wheat stripe rust pathogen (Puccinia striiformis f. sp. tritici) and the barley stripe rust pathogen (Puccinia striiformis f. sp. hordei).</title>
        <authorList>
            <person name="Xia C."/>
            <person name="Wang M."/>
            <person name="Yin C."/>
            <person name="Cornejo O.E."/>
            <person name="Hulbert S.H."/>
            <person name="Chen X."/>
        </authorList>
    </citation>
    <scope>NUCLEOTIDE SEQUENCE [LARGE SCALE GENOMIC DNA]</scope>
    <source>
        <strain evidence="4">93TX-2</strain>
    </source>
</reference>
<name>A0A2S4V2U9_9BASI</name>
<proteinExistence type="predicted"/>
<reference evidence="3 4" key="1">
    <citation type="submission" date="2017-12" db="EMBL/GenBank/DDBJ databases">
        <title>Gene loss provides genomic basis for host adaptation in cereal stripe rust fungi.</title>
        <authorList>
            <person name="Xia C."/>
        </authorList>
    </citation>
    <scope>NUCLEOTIDE SEQUENCE [LARGE SCALE GENOMIC DNA]</scope>
    <source>
        <strain evidence="3 4">93TX-2</strain>
    </source>
</reference>
<protein>
    <submittedName>
        <fullName evidence="3">Uncharacterized protein</fullName>
    </submittedName>
</protein>
<feature type="compositionally biased region" description="Low complexity" evidence="1">
    <location>
        <begin position="150"/>
        <end position="160"/>
    </location>
</feature>
<feature type="transmembrane region" description="Helical" evidence="2">
    <location>
        <begin position="26"/>
        <end position="44"/>
    </location>
</feature>
<evidence type="ECO:0000313" key="4">
    <source>
        <dbReference type="Proteomes" id="UP000238274"/>
    </source>
</evidence>
<comment type="caution">
    <text evidence="3">The sequence shown here is derived from an EMBL/GenBank/DDBJ whole genome shotgun (WGS) entry which is preliminary data.</text>
</comment>
<dbReference type="Proteomes" id="UP000238274">
    <property type="component" value="Unassembled WGS sequence"/>
</dbReference>
<reference evidence="4" key="2">
    <citation type="journal article" date="2018" name="BMC Genomics">
        <title>Genomic insights into host adaptation between the wheat stripe rust pathogen (Puccinia striiformis f. sp. tritici) and the barley stripe rust pathogen (Puccinia striiformis f. sp. hordei).</title>
        <authorList>
            <person name="Xia C."/>
            <person name="Wang M."/>
            <person name="Yin C."/>
            <person name="Cornejo O.E."/>
            <person name="Hulbert S.H."/>
            <person name="Chen X."/>
        </authorList>
    </citation>
    <scope>NUCLEOTIDE SEQUENCE [LARGE SCALE GENOMIC DNA]</scope>
    <source>
        <strain evidence="4">93TX-2</strain>
    </source>
</reference>
<evidence type="ECO:0000256" key="2">
    <source>
        <dbReference type="SAM" id="Phobius"/>
    </source>
</evidence>
<dbReference type="VEuPathDB" id="FungiDB:PSHT_11484"/>
<feature type="region of interest" description="Disordered" evidence="1">
    <location>
        <begin position="132"/>
        <end position="160"/>
    </location>
</feature>
<keyword evidence="2" id="KW-1133">Transmembrane helix</keyword>
<keyword evidence="4" id="KW-1185">Reference proteome</keyword>